<keyword evidence="1" id="KW-0812">Transmembrane</keyword>
<keyword evidence="1" id="KW-0472">Membrane</keyword>
<proteinExistence type="predicted"/>
<gene>
    <name evidence="2" type="ORF">L0M14_02945</name>
</gene>
<evidence type="ECO:0000313" key="3">
    <source>
        <dbReference type="Proteomes" id="UP001649230"/>
    </source>
</evidence>
<dbReference type="Proteomes" id="UP001649230">
    <property type="component" value="Chromosome"/>
</dbReference>
<protein>
    <submittedName>
        <fullName evidence="2">Uncharacterized protein</fullName>
    </submittedName>
</protein>
<feature type="transmembrane region" description="Helical" evidence="1">
    <location>
        <begin position="6"/>
        <end position="25"/>
    </location>
</feature>
<dbReference type="NCBIfam" id="NF042414">
    <property type="entry name" value="CLC_0170_fam"/>
    <property type="match status" value="1"/>
</dbReference>
<organism evidence="2 3">
    <name type="scientific">Paenibacillus hexagrammi</name>
    <dbReference type="NCBI Taxonomy" id="2908839"/>
    <lineage>
        <taxon>Bacteria</taxon>
        <taxon>Bacillati</taxon>
        <taxon>Bacillota</taxon>
        <taxon>Bacilli</taxon>
        <taxon>Bacillales</taxon>
        <taxon>Paenibacillaceae</taxon>
        <taxon>Paenibacillus</taxon>
    </lineage>
</organism>
<evidence type="ECO:0000256" key="1">
    <source>
        <dbReference type="SAM" id="Phobius"/>
    </source>
</evidence>
<evidence type="ECO:0000313" key="2">
    <source>
        <dbReference type="EMBL" id="UJF34206.1"/>
    </source>
</evidence>
<name>A0ABY3SLZ2_9BACL</name>
<dbReference type="InterPro" id="IPR049971">
    <property type="entry name" value="CLC_0170-like"/>
</dbReference>
<reference evidence="2 3" key="1">
    <citation type="journal article" date="2024" name="Int. J. Syst. Evol. Microbiol.">
        <title>Paenibacillus hexagrammi sp. nov., a novel bacterium isolated from the gut content of Hexagrammos agrammus.</title>
        <authorList>
            <person name="Jung H.K."/>
            <person name="Kim D.G."/>
            <person name="Zin H."/>
            <person name="Park J."/>
            <person name="Jung H."/>
            <person name="Kim Y.O."/>
            <person name="Kong H.J."/>
            <person name="Kim J.W."/>
            <person name="Kim Y.S."/>
        </authorList>
    </citation>
    <scope>NUCLEOTIDE SEQUENCE [LARGE SCALE GENOMIC DNA]</scope>
    <source>
        <strain evidence="2 3">YPD9-1</strain>
    </source>
</reference>
<dbReference type="RefSeq" id="WP_235120666.1">
    <property type="nucleotide sequence ID" value="NZ_CP090978.1"/>
</dbReference>
<sequence>MASGLSIGYIQFTVLLLWLSGILILKFDVSGYASRGYQKEERIARYLGWFQIVAGSVAFLTNWIWQKIYW</sequence>
<dbReference type="EMBL" id="CP090978">
    <property type="protein sequence ID" value="UJF34206.1"/>
    <property type="molecule type" value="Genomic_DNA"/>
</dbReference>
<feature type="transmembrane region" description="Helical" evidence="1">
    <location>
        <begin position="46"/>
        <end position="65"/>
    </location>
</feature>
<keyword evidence="3" id="KW-1185">Reference proteome</keyword>
<accession>A0ABY3SLZ2</accession>
<keyword evidence="1" id="KW-1133">Transmembrane helix</keyword>